<dbReference type="InterPro" id="IPR029044">
    <property type="entry name" value="Nucleotide-diphossugar_trans"/>
</dbReference>
<dbReference type="Gene3D" id="3.90.550.10">
    <property type="entry name" value="Spore Coat Polysaccharide Biosynthesis Protein SpsA, Chain A"/>
    <property type="match status" value="1"/>
</dbReference>
<evidence type="ECO:0000256" key="7">
    <source>
        <dbReference type="ARBA" id="ARBA00023136"/>
    </source>
</evidence>
<dbReference type="PANTHER" id="PTHR32044">
    <property type="entry name" value="GLUCOMANNAN 4-BETA-MANNOSYLTRANSFERASE 9"/>
    <property type="match status" value="1"/>
</dbReference>
<name>A0AAE4Z7A8_9BACT</name>
<keyword evidence="5 9" id="KW-1133">Transmembrane helix</keyword>
<comment type="subcellular location">
    <subcellularLocation>
        <location evidence="1">Golgi apparatus membrane</location>
        <topology evidence="1">Multi-pass membrane protein</topology>
    </subcellularLocation>
</comment>
<dbReference type="FunFam" id="3.90.550.10:FF:000057">
    <property type="entry name" value="Glycosyltransferase-like protein, family 2"/>
    <property type="match status" value="1"/>
</dbReference>
<feature type="transmembrane region" description="Helical" evidence="9">
    <location>
        <begin position="338"/>
        <end position="361"/>
    </location>
</feature>
<dbReference type="SUPFAM" id="SSF53448">
    <property type="entry name" value="Nucleotide-diphospho-sugar transferases"/>
    <property type="match status" value="1"/>
</dbReference>
<dbReference type="GO" id="GO:0071555">
    <property type="term" value="P:cell wall organization"/>
    <property type="evidence" value="ECO:0007669"/>
    <property type="project" value="UniProtKB-KW"/>
</dbReference>
<evidence type="ECO:0000256" key="5">
    <source>
        <dbReference type="ARBA" id="ARBA00022989"/>
    </source>
</evidence>
<keyword evidence="8" id="KW-0961">Cell wall biogenesis/degradation</keyword>
<keyword evidence="7 9" id="KW-0472">Membrane</keyword>
<sequence length="482" mass="53105">MSIVGAAALIGYGLALAGLVIYSLHRGWLLFTYRRKCPRSPDRRQWRGPLPRVTVQLPVYNERFVVERLIDAACALDYPEERLEVQLLDDSTDGTAELARQRVAHHAARGRDVRYLRRGSRAGYKAGALAYGLERASGQFVLVLDADFVPPPKLLRRMLPPFLDPGVGMVQARWAHLNEGKSWLTRTQALLLDAHFHIEHGARAAAGLFFNFNGTGGMWRTSCLRDAGGWQADTLTEDLDLSYRAQMRGWRFEYLPDVVVPGELPEDLDAFKSQQARWAQGSIQTARKLLPALLKGPWGWRVKLEAAAHLTAYVPAALTLALGLTLFPAAVVRLDYGWPLLLFADLFCLVAAIGPLGFFYAETRRASGRHAWPGVLIDVPRILALGIGLSLSNTRALAAGLSTTGDAEFVRTPKRGGTRGGYRSRVSRRVAALEWGLTAYIAVAIGYALAYGLYPSIPFLVLFQFGYAAVAADSLRRPQPVA</sequence>
<evidence type="ECO:0000256" key="1">
    <source>
        <dbReference type="ARBA" id="ARBA00004653"/>
    </source>
</evidence>
<keyword evidence="3" id="KW-0808">Transferase</keyword>
<evidence type="ECO:0000256" key="8">
    <source>
        <dbReference type="ARBA" id="ARBA00023316"/>
    </source>
</evidence>
<feature type="transmembrane region" description="Helical" evidence="9">
    <location>
        <begin position="310"/>
        <end position="332"/>
    </location>
</feature>
<dbReference type="AlphaFoldDB" id="A0AAE4Z7A8"/>
<feature type="transmembrane region" description="Helical" evidence="9">
    <location>
        <begin position="432"/>
        <end position="451"/>
    </location>
</feature>
<evidence type="ECO:0000313" key="11">
    <source>
        <dbReference type="Proteomes" id="UP000702544"/>
    </source>
</evidence>
<gene>
    <name evidence="10" type="ORF">GWO12_08295</name>
</gene>
<dbReference type="PANTHER" id="PTHR32044:SF80">
    <property type="entry name" value="XYLOGLUCAN GLYCOSYLTRANSFERASE 2-RELATED"/>
    <property type="match status" value="1"/>
</dbReference>
<organism evidence="10 11">
    <name type="scientific">Candidatus Kutchimonas denitrificans</name>
    <dbReference type="NCBI Taxonomy" id="3056748"/>
    <lineage>
        <taxon>Bacteria</taxon>
        <taxon>Pseudomonadati</taxon>
        <taxon>Gemmatimonadota</taxon>
        <taxon>Gemmatimonadia</taxon>
        <taxon>Candidatus Palauibacterales</taxon>
        <taxon>Candidatus Palauibacteraceae</taxon>
        <taxon>Candidatus Kutchimonas</taxon>
    </lineage>
</organism>
<evidence type="ECO:0000256" key="4">
    <source>
        <dbReference type="ARBA" id="ARBA00022692"/>
    </source>
</evidence>
<comment type="caution">
    <text evidence="10">The sequence shown here is derived from an EMBL/GenBank/DDBJ whole genome shotgun (WGS) entry which is preliminary data.</text>
</comment>
<evidence type="ECO:0000256" key="3">
    <source>
        <dbReference type="ARBA" id="ARBA00022679"/>
    </source>
</evidence>
<keyword evidence="2" id="KW-0328">Glycosyltransferase</keyword>
<protein>
    <submittedName>
        <fullName evidence="10">Glycosyltransferase</fullName>
    </submittedName>
</protein>
<dbReference type="EMBL" id="JAACAK010000063">
    <property type="protein sequence ID" value="NIR75095.1"/>
    <property type="molecule type" value="Genomic_DNA"/>
</dbReference>
<accession>A0AAE4Z7A8</accession>
<reference evidence="10 11" key="1">
    <citation type="submission" date="2020-01" db="EMBL/GenBank/DDBJ databases">
        <title>Genomes assembled from Gulf of Kutch pelagic sediment metagenomes.</title>
        <authorList>
            <person name="Chandrashekar M."/>
            <person name="Mahajan M.S."/>
            <person name="Dave K.J."/>
            <person name="Vatsa P."/>
            <person name="Nathani N.M."/>
        </authorList>
    </citation>
    <scope>NUCLEOTIDE SEQUENCE [LARGE SCALE GENOMIC DNA]</scope>
    <source>
        <strain evidence="10">KS3-K002</strain>
    </source>
</reference>
<evidence type="ECO:0000256" key="9">
    <source>
        <dbReference type="SAM" id="Phobius"/>
    </source>
</evidence>
<dbReference type="Proteomes" id="UP000702544">
    <property type="component" value="Unassembled WGS sequence"/>
</dbReference>
<dbReference type="Pfam" id="PF13641">
    <property type="entry name" value="Glyco_tranf_2_3"/>
    <property type="match status" value="1"/>
</dbReference>
<proteinExistence type="predicted"/>
<feature type="transmembrane region" description="Helical" evidence="9">
    <location>
        <begin position="6"/>
        <end position="25"/>
    </location>
</feature>
<evidence type="ECO:0000256" key="6">
    <source>
        <dbReference type="ARBA" id="ARBA00023034"/>
    </source>
</evidence>
<keyword evidence="6" id="KW-0333">Golgi apparatus</keyword>
<dbReference type="GO" id="GO:0016757">
    <property type="term" value="F:glycosyltransferase activity"/>
    <property type="evidence" value="ECO:0007669"/>
    <property type="project" value="UniProtKB-KW"/>
</dbReference>
<evidence type="ECO:0000256" key="2">
    <source>
        <dbReference type="ARBA" id="ARBA00022676"/>
    </source>
</evidence>
<keyword evidence="4 9" id="KW-0812">Transmembrane</keyword>
<evidence type="ECO:0000313" key="10">
    <source>
        <dbReference type="EMBL" id="NIR75095.1"/>
    </source>
</evidence>